<dbReference type="InterPro" id="IPR037682">
    <property type="entry name" value="TonB_C"/>
</dbReference>
<evidence type="ECO:0000313" key="13">
    <source>
        <dbReference type="EMBL" id="MCP8900709.1"/>
    </source>
</evidence>
<proteinExistence type="inferred from homology"/>
<gene>
    <name evidence="13" type="ORF">M6D89_15480</name>
</gene>
<reference evidence="13" key="1">
    <citation type="submission" date="2022-05" db="EMBL/GenBank/DDBJ databases">
        <authorList>
            <person name="Sun H.-N."/>
        </authorList>
    </citation>
    <scope>NUCLEOTIDE SEQUENCE</scope>
    <source>
        <strain evidence="13">HB14</strain>
    </source>
</reference>
<feature type="transmembrane region" description="Helical" evidence="11">
    <location>
        <begin position="7"/>
        <end position="28"/>
    </location>
</feature>
<keyword evidence="3" id="KW-0813">Transport</keyword>
<dbReference type="Pfam" id="PF03544">
    <property type="entry name" value="TonB_C"/>
    <property type="match status" value="1"/>
</dbReference>
<keyword evidence="8 11" id="KW-1133">Transmembrane helix</keyword>
<dbReference type="RefSeq" id="WP_253969001.1">
    <property type="nucleotide sequence ID" value="NZ_JAMFTH010000006.1"/>
</dbReference>
<evidence type="ECO:0000256" key="6">
    <source>
        <dbReference type="ARBA" id="ARBA00022692"/>
    </source>
</evidence>
<reference evidence="13" key="2">
    <citation type="submission" date="2023-01" db="EMBL/GenBank/DDBJ databases">
        <title>Gilvimarinus xylanilyticus HB14 isolated from Caulerpa lentillifera aquaculture base in Hainan, China.</title>
        <authorList>
            <person name="Zhang Y.-J."/>
        </authorList>
    </citation>
    <scope>NUCLEOTIDE SEQUENCE</scope>
    <source>
        <strain evidence="13">HB14</strain>
    </source>
</reference>
<keyword evidence="14" id="KW-1185">Reference proteome</keyword>
<dbReference type="Proteomes" id="UP001139319">
    <property type="component" value="Unassembled WGS sequence"/>
</dbReference>
<accession>A0A9X2HZN8</accession>
<keyword evidence="9 11" id="KW-0472">Membrane</keyword>
<feature type="domain" description="TonB C-terminal" evidence="12">
    <location>
        <begin position="109"/>
        <end position="206"/>
    </location>
</feature>
<evidence type="ECO:0000256" key="9">
    <source>
        <dbReference type="ARBA" id="ARBA00023136"/>
    </source>
</evidence>
<name>A0A9X2HZN8_9GAMM</name>
<dbReference type="AlphaFoldDB" id="A0A9X2HZN8"/>
<keyword evidence="5" id="KW-0997">Cell inner membrane</keyword>
<dbReference type="GO" id="GO:0055085">
    <property type="term" value="P:transmembrane transport"/>
    <property type="evidence" value="ECO:0007669"/>
    <property type="project" value="InterPro"/>
</dbReference>
<evidence type="ECO:0000256" key="7">
    <source>
        <dbReference type="ARBA" id="ARBA00022927"/>
    </source>
</evidence>
<comment type="caution">
    <text evidence="13">The sequence shown here is derived from an EMBL/GenBank/DDBJ whole genome shotgun (WGS) entry which is preliminary data.</text>
</comment>
<dbReference type="InterPro" id="IPR051045">
    <property type="entry name" value="TonB-dependent_transducer"/>
</dbReference>
<evidence type="ECO:0000256" key="2">
    <source>
        <dbReference type="ARBA" id="ARBA00006555"/>
    </source>
</evidence>
<keyword evidence="6 11" id="KW-0812">Transmembrane</keyword>
<sequence>MKLARVLIAVVLAVVITFGLLYLMQYLINSDLEADDKPETTRIEDIHMPEMEIETRYETAKPDKPETPQEPPPDIPEPDFDAPDVNPDGLNMDTPTMGNDIQISTSGLGGDGEYLPIVKVAPQYPRRAAQRGVEGFVTVEFTVTTTGATRDVVVIEAITKDGDETSMFNRAAIRAAEKFKYKPRVVDGTPIEVPGVRNRFVFELAQ</sequence>
<organism evidence="13 14">
    <name type="scientific">Gilvimarinus xylanilyticus</name>
    <dbReference type="NCBI Taxonomy" id="2944139"/>
    <lineage>
        <taxon>Bacteria</taxon>
        <taxon>Pseudomonadati</taxon>
        <taxon>Pseudomonadota</taxon>
        <taxon>Gammaproteobacteria</taxon>
        <taxon>Cellvibrionales</taxon>
        <taxon>Cellvibrionaceae</taxon>
        <taxon>Gilvimarinus</taxon>
    </lineage>
</organism>
<dbReference type="NCBIfam" id="TIGR01352">
    <property type="entry name" value="tonB_Cterm"/>
    <property type="match status" value="1"/>
</dbReference>
<dbReference type="SUPFAM" id="SSF74653">
    <property type="entry name" value="TolA/TonB C-terminal domain"/>
    <property type="match status" value="1"/>
</dbReference>
<comment type="similarity">
    <text evidence="2">Belongs to the TonB family.</text>
</comment>
<dbReference type="GO" id="GO:0005886">
    <property type="term" value="C:plasma membrane"/>
    <property type="evidence" value="ECO:0007669"/>
    <property type="project" value="UniProtKB-SubCell"/>
</dbReference>
<evidence type="ECO:0000256" key="5">
    <source>
        <dbReference type="ARBA" id="ARBA00022519"/>
    </source>
</evidence>
<evidence type="ECO:0000256" key="1">
    <source>
        <dbReference type="ARBA" id="ARBA00004383"/>
    </source>
</evidence>
<evidence type="ECO:0000256" key="8">
    <source>
        <dbReference type="ARBA" id="ARBA00022989"/>
    </source>
</evidence>
<comment type="subcellular location">
    <subcellularLocation>
        <location evidence="1">Cell inner membrane</location>
        <topology evidence="1">Single-pass membrane protein</topology>
        <orientation evidence="1">Periplasmic side</orientation>
    </subcellularLocation>
</comment>
<dbReference type="Gene3D" id="3.30.1150.10">
    <property type="match status" value="1"/>
</dbReference>
<dbReference type="PANTHER" id="PTHR33446:SF14">
    <property type="entry name" value="PROTEIN TONB"/>
    <property type="match status" value="1"/>
</dbReference>
<dbReference type="EMBL" id="JAMFTH010000006">
    <property type="protein sequence ID" value="MCP8900709.1"/>
    <property type="molecule type" value="Genomic_DNA"/>
</dbReference>
<evidence type="ECO:0000259" key="12">
    <source>
        <dbReference type="PROSITE" id="PS52015"/>
    </source>
</evidence>
<keyword evidence="7" id="KW-0653">Protein transport</keyword>
<feature type="region of interest" description="Disordered" evidence="10">
    <location>
        <begin position="57"/>
        <end position="94"/>
    </location>
</feature>
<dbReference type="PANTHER" id="PTHR33446">
    <property type="entry name" value="PROTEIN TONB-RELATED"/>
    <property type="match status" value="1"/>
</dbReference>
<dbReference type="GO" id="GO:0015031">
    <property type="term" value="P:protein transport"/>
    <property type="evidence" value="ECO:0007669"/>
    <property type="project" value="UniProtKB-KW"/>
</dbReference>
<dbReference type="PROSITE" id="PS52015">
    <property type="entry name" value="TONB_CTD"/>
    <property type="match status" value="1"/>
</dbReference>
<evidence type="ECO:0000313" key="14">
    <source>
        <dbReference type="Proteomes" id="UP001139319"/>
    </source>
</evidence>
<keyword evidence="4" id="KW-1003">Cell membrane</keyword>
<dbReference type="InterPro" id="IPR006260">
    <property type="entry name" value="TonB/TolA_C"/>
</dbReference>
<evidence type="ECO:0000256" key="4">
    <source>
        <dbReference type="ARBA" id="ARBA00022475"/>
    </source>
</evidence>
<protein>
    <submittedName>
        <fullName evidence="13">Energy transducer TonB</fullName>
    </submittedName>
</protein>
<evidence type="ECO:0000256" key="10">
    <source>
        <dbReference type="SAM" id="MobiDB-lite"/>
    </source>
</evidence>
<evidence type="ECO:0000256" key="11">
    <source>
        <dbReference type="SAM" id="Phobius"/>
    </source>
</evidence>
<evidence type="ECO:0000256" key="3">
    <source>
        <dbReference type="ARBA" id="ARBA00022448"/>
    </source>
</evidence>
<feature type="compositionally biased region" description="Basic and acidic residues" evidence="10">
    <location>
        <begin position="57"/>
        <end position="67"/>
    </location>
</feature>